<gene>
    <name evidence="5" type="ORF">C1I91_13405</name>
</gene>
<dbReference type="OrthoDB" id="9786032at2"/>
<dbReference type="SUPFAM" id="SSF55811">
    <property type="entry name" value="Nudix"/>
    <property type="match status" value="1"/>
</dbReference>
<evidence type="ECO:0000256" key="3">
    <source>
        <dbReference type="RuleBase" id="RU003476"/>
    </source>
</evidence>
<dbReference type="EMBL" id="CP025746">
    <property type="protein sequence ID" value="QAA32549.1"/>
    <property type="molecule type" value="Genomic_DNA"/>
</dbReference>
<sequence length="156" mass="18157">MKNEDIEMEKKVFGEKIAGIQYKDRIGVYGIALNKEGKVGTIKKIDKYFLPGGGLEMNEDYEQCLKRELLEETGYEVDIKGYIGEAILYHQTRTKKYLRGIGHFYIIDLLNLTNKKIEEDHELVWLDPEECIKLLLLEYHGWAVRQALTIISRGIF</sequence>
<dbReference type="InterPro" id="IPR020084">
    <property type="entry name" value="NUDIX_hydrolase_CS"/>
</dbReference>
<dbReference type="PANTHER" id="PTHR43046">
    <property type="entry name" value="GDP-MANNOSE MANNOSYL HYDROLASE"/>
    <property type="match status" value="1"/>
</dbReference>
<dbReference type="PROSITE" id="PS51462">
    <property type="entry name" value="NUDIX"/>
    <property type="match status" value="1"/>
</dbReference>
<evidence type="ECO:0000259" key="4">
    <source>
        <dbReference type="PROSITE" id="PS51462"/>
    </source>
</evidence>
<dbReference type="RefSeq" id="WP_128213338.1">
    <property type="nucleotide sequence ID" value="NZ_CP025746.1"/>
</dbReference>
<organism evidence="5 6">
    <name type="scientific">Clostridium manihotivorum</name>
    <dbReference type="NCBI Taxonomy" id="2320868"/>
    <lineage>
        <taxon>Bacteria</taxon>
        <taxon>Bacillati</taxon>
        <taxon>Bacillota</taxon>
        <taxon>Clostridia</taxon>
        <taxon>Eubacteriales</taxon>
        <taxon>Clostridiaceae</taxon>
        <taxon>Clostridium</taxon>
    </lineage>
</organism>
<evidence type="ECO:0000313" key="6">
    <source>
        <dbReference type="Proteomes" id="UP000286268"/>
    </source>
</evidence>
<feature type="domain" description="Nudix hydrolase" evidence="4">
    <location>
        <begin position="23"/>
        <end position="150"/>
    </location>
</feature>
<evidence type="ECO:0000313" key="5">
    <source>
        <dbReference type="EMBL" id="QAA32549.1"/>
    </source>
</evidence>
<dbReference type="Proteomes" id="UP000286268">
    <property type="component" value="Chromosome"/>
</dbReference>
<proteinExistence type="inferred from homology"/>
<evidence type="ECO:0000256" key="1">
    <source>
        <dbReference type="ARBA" id="ARBA00001946"/>
    </source>
</evidence>
<dbReference type="InterPro" id="IPR000086">
    <property type="entry name" value="NUDIX_hydrolase_dom"/>
</dbReference>
<dbReference type="InterPro" id="IPR015797">
    <property type="entry name" value="NUDIX_hydrolase-like_dom_sf"/>
</dbReference>
<keyword evidence="2 3" id="KW-0378">Hydrolase</keyword>
<comment type="cofactor">
    <cofactor evidence="1">
        <name>Mg(2+)</name>
        <dbReference type="ChEBI" id="CHEBI:18420"/>
    </cofactor>
</comment>
<dbReference type="Gene3D" id="3.90.79.10">
    <property type="entry name" value="Nucleoside Triphosphate Pyrophosphohydrolase"/>
    <property type="match status" value="1"/>
</dbReference>
<dbReference type="PROSITE" id="PS00893">
    <property type="entry name" value="NUDIX_BOX"/>
    <property type="match status" value="1"/>
</dbReference>
<dbReference type="Pfam" id="PF00293">
    <property type="entry name" value="NUDIX"/>
    <property type="match status" value="1"/>
</dbReference>
<name>A0A3R5UFN2_9CLOT</name>
<reference evidence="5 6" key="1">
    <citation type="submission" date="2018-01" db="EMBL/GenBank/DDBJ databases">
        <title>Genome Sequencing and Assembly of Anaerobacter polyendosporus strain CT4.</title>
        <authorList>
            <person name="Tachaapaikoon C."/>
            <person name="Sutheeworapong S."/>
            <person name="Jenjaroenpun P."/>
            <person name="Wongsurawat T."/>
            <person name="Nookeaw I."/>
            <person name="Cheawchanlertfa P."/>
            <person name="Kosugi A."/>
            <person name="Cheevadhanarak S."/>
            <person name="Ratanakhanokchai K."/>
        </authorList>
    </citation>
    <scope>NUCLEOTIDE SEQUENCE [LARGE SCALE GENOMIC DNA]</scope>
    <source>
        <strain evidence="5 6">CT4</strain>
    </source>
</reference>
<dbReference type="KEGG" id="cmah:C1I91_13405"/>
<evidence type="ECO:0000256" key="2">
    <source>
        <dbReference type="ARBA" id="ARBA00022801"/>
    </source>
</evidence>
<accession>A0A3R5UFN2</accession>
<dbReference type="PANTHER" id="PTHR43046:SF14">
    <property type="entry name" value="MUTT_NUDIX FAMILY PROTEIN"/>
    <property type="match status" value="1"/>
</dbReference>
<keyword evidence="6" id="KW-1185">Reference proteome</keyword>
<protein>
    <submittedName>
        <fullName evidence="5">DNA mismatch repair protein MutT</fullName>
    </submittedName>
</protein>
<dbReference type="GO" id="GO:0016787">
    <property type="term" value="F:hydrolase activity"/>
    <property type="evidence" value="ECO:0007669"/>
    <property type="project" value="UniProtKB-KW"/>
</dbReference>
<dbReference type="InterPro" id="IPR020476">
    <property type="entry name" value="Nudix_hydrolase"/>
</dbReference>
<dbReference type="AlphaFoldDB" id="A0A3R5UFN2"/>
<dbReference type="PRINTS" id="PR00502">
    <property type="entry name" value="NUDIXFAMILY"/>
</dbReference>
<comment type="similarity">
    <text evidence="3">Belongs to the Nudix hydrolase family.</text>
</comment>